<comment type="caution">
    <text evidence="3">The sequence shown here is derived from an EMBL/GenBank/DDBJ whole genome shotgun (WGS) entry which is preliminary data.</text>
</comment>
<dbReference type="Gene3D" id="3.40.50.2000">
    <property type="entry name" value="Glycogen Phosphorylase B"/>
    <property type="match status" value="2"/>
</dbReference>
<accession>A0A9D7E302</accession>
<dbReference type="GO" id="GO:0016758">
    <property type="term" value="F:hexosyltransferase activity"/>
    <property type="evidence" value="ECO:0007669"/>
    <property type="project" value="TreeGrafter"/>
</dbReference>
<evidence type="ECO:0000313" key="3">
    <source>
        <dbReference type="EMBL" id="MBK6972792.1"/>
    </source>
</evidence>
<gene>
    <name evidence="3" type="ORF">IPH26_07485</name>
</gene>
<sequence length="399" mass="44556">MRVLHVLHTSLPHVCGYSIRSDQILSLQQEMGIEVAVVTSAQQPGGSPEEVAKGVPHFRTHCPRLARSPIREMQLMWALERRVAAVINLFNPDIVHAHSPVLVGLPAHIAAKQRGLPLLYEVRDLWENASVDRGKFAAGSIPYRVARAIETWLIRHADAVVTIGETLRDELHGRAGRKIFVTPNGADPNAFSPVDPDAGWQREWNPDGHQVIAYVGSFQPYEGLEFLIRAMRLIAARKSGIQLLIVGDGPEQSRLEQLVDDEGIREHVTFAGRLPHDRVKEIYAVADLLVYPRIATLTTQLTTPLKPLEALSMQKAVLASDLPALRELISDQLTGILFQPGNPADLAEKAINMLSDLPLRTRLGIEGRSRILRDRRWDSSVARYKPIYLDLLDDQVMYQ</sequence>
<organism evidence="3 4">
    <name type="scientific">Candidatus Methylophosphatis roskildensis</name>
    <dbReference type="NCBI Taxonomy" id="2899263"/>
    <lineage>
        <taxon>Bacteria</taxon>
        <taxon>Pseudomonadati</taxon>
        <taxon>Pseudomonadota</taxon>
        <taxon>Betaproteobacteria</taxon>
        <taxon>Nitrosomonadales</taxon>
        <taxon>Sterolibacteriaceae</taxon>
        <taxon>Candidatus Methylophosphatis</taxon>
    </lineage>
</organism>
<dbReference type="Proteomes" id="UP000807785">
    <property type="component" value="Unassembled WGS sequence"/>
</dbReference>
<dbReference type="InterPro" id="IPR050194">
    <property type="entry name" value="Glycosyltransferase_grp1"/>
</dbReference>
<dbReference type="InterPro" id="IPR028098">
    <property type="entry name" value="Glyco_trans_4-like_N"/>
</dbReference>
<dbReference type="AlphaFoldDB" id="A0A9D7E302"/>
<reference evidence="3" key="1">
    <citation type="submission" date="2020-10" db="EMBL/GenBank/DDBJ databases">
        <title>Connecting structure to function with the recovery of over 1000 high-quality activated sludge metagenome-assembled genomes encoding full-length rRNA genes using long-read sequencing.</title>
        <authorList>
            <person name="Singleton C.M."/>
            <person name="Petriglieri F."/>
            <person name="Kristensen J.M."/>
            <person name="Kirkegaard R.H."/>
            <person name="Michaelsen T.Y."/>
            <person name="Andersen M.H."/>
            <person name="Karst S.M."/>
            <person name="Dueholm M.S."/>
            <person name="Nielsen P.H."/>
            <person name="Albertsen M."/>
        </authorList>
    </citation>
    <scope>NUCLEOTIDE SEQUENCE</scope>
    <source>
        <strain evidence="3">Bjer_18-Q3-R1-45_BAT3C.347</strain>
    </source>
</reference>
<evidence type="ECO:0000259" key="1">
    <source>
        <dbReference type="Pfam" id="PF00534"/>
    </source>
</evidence>
<dbReference type="SUPFAM" id="SSF53756">
    <property type="entry name" value="UDP-Glycosyltransferase/glycogen phosphorylase"/>
    <property type="match status" value="1"/>
</dbReference>
<name>A0A9D7E302_9PROT</name>
<dbReference type="CDD" id="cd03794">
    <property type="entry name" value="GT4_WbuB-like"/>
    <property type="match status" value="1"/>
</dbReference>
<feature type="domain" description="Glycosyl transferase family 1" evidence="1">
    <location>
        <begin position="206"/>
        <end position="369"/>
    </location>
</feature>
<dbReference type="EMBL" id="JADJEV010000003">
    <property type="protein sequence ID" value="MBK6972792.1"/>
    <property type="molecule type" value="Genomic_DNA"/>
</dbReference>
<feature type="domain" description="Glycosyltransferase subfamily 4-like N-terminal" evidence="2">
    <location>
        <begin position="21"/>
        <end position="185"/>
    </location>
</feature>
<evidence type="ECO:0000313" key="4">
    <source>
        <dbReference type="Proteomes" id="UP000807785"/>
    </source>
</evidence>
<dbReference type="PANTHER" id="PTHR45947:SF3">
    <property type="entry name" value="SULFOQUINOVOSYL TRANSFERASE SQD2"/>
    <property type="match status" value="1"/>
</dbReference>
<proteinExistence type="predicted"/>
<dbReference type="Pfam" id="PF13579">
    <property type="entry name" value="Glyco_trans_4_4"/>
    <property type="match status" value="1"/>
</dbReference>
<evidence type="ECO:0000259" key="2">
    <source>
        <dbReference type="Pfam" id="PF13579"/>
    </source>
</evidence>
<dbReference type="Pfam" id="PF00534">
    <property type="entry name" value="Glycos_transf_1"/>
    <property type="match status" value="1"/>
</dbReference>
<dbReference type="InterPro" id="IPR001296">
    <property type="entry name" value="Glyco_trans_1"/>
</dbReference>
<dbReference type="PANTHER" id="PTHR45947">
    <property type="entry name" value="SULFOQUINOVOSYL TRANSFERASE SQD2"/>
    <property type="match status" value="1"/>
</dbReference>
<protein>
    <submittedName>
        <fullName evidence="3">Glycosyltransferase</fullName>
    </submittedName>
</protein>